<evidence type="ECO:0000313" key="2">
    <source>
        <dbReference type="EMBL" id="SLN38205.1"/>
    </source>
</evidence>
<proteinExistence type="predicted"/>
<dbReference type="Gene3D" id="3.10.620.30">
    <property type="match status" value="1"/>
</dbReference>
<dbReference type="Pfam" id="PF08379">
    <property type="entry name" value="Bact_transglu_N"/>
    <property type="match status" value="1"/>
</dbReference>
<dbReference type="RefSeq" id="WP_085791481.1">
    <property type="nucleotide sequence ID" value="NZ_FWFK01000003.1"/>
</dbReference>
<dbReference type="OrthoDB" id="9804023at2"/>
<dbReference type="Proteomes" id="UP000193570">
    <property type="component" value="Unassembled WGS sequence"/>
</dbReference>
<dbReference type="EMBL" id="FWFK01000003">
    <property type="protein sequence ID" value="SLN38205.1"/>
    <property type="molecule type" value="Genomic_DNA"/>
</dbReference>
<dbReference type="SUPFAM" id="SSF54001">
    <property type="entry name" value="Cysteine proteinases"/>
    <property type="match status" value="1"/>
</dbReference>
<dbReference type="PANTHER" id="PTHR33490">
    <property type="entry name" value="BLR5614 PROTEIN-RELATED"/>
    <property type="match status" value="1"/>
</dbReference>
<accession>A0A1X6Z2E7</accession>
<dbReference type="InterPro" id="IPR002931">
    <property type="entry name" value="Transglutaminase-like"/>
</dbReference>
<feature type="domain" description="Transglutaminase-like" evidence="1">
    <location>
        <begin position="176"/>
        <end position="247"/>
    </location>
</feature>
<dbReference type="AlphaFoldDB" id="A0A1X6Z2E7"/>
<name>A0A1X6Z2E7_9RHOB</name>
<sequence>MRYDLTLEIGYDYGAPAPALRTVLRVMPRQLAGEQNVEAAHLQVTPEPEEIAHRADFFGNPVTDMGFQVPVTALSARITARVERLSRPLQLDLSPGLSGLAAEVAGHRGLTADAPHHFLADSPRVPSDDAIERFTRDSLDPGMTALGAVRAVGHALNAHMRFDAGATDVNTPPPEAFAAGHGVCQDFTHVMIAGLRAVGVPAGYVSGFLRTTPPPGQKRLQGADAMHAWVRAWCGAELGWIEYDPTNDLMVGTDHIVVAVGRDYSDVAPVRGAVRLSGGQASRHSVDLVPLDA</sequence>
<dbReference type="InterPro" id="IPR013589">
    <property type="entry name" value="Bac_transglu_N"/>
</dbReference>
<gene>
    <name evidence="2" type="ORF">ROJ8625_01746</name>
</gene>
<dbReference type="PANTHER" id="PTHR33490:SF7">
    <property type="entry name" value="BLR2979 PROTEIN"/>
    <property type="match status" value="1"/>
</dbReference>
<dbReference type="InterPro" id="IPR038765">
    <property type="entry name" value="Papain-like_cys_pep_sf"/>
</dbReference>
<dbReference type="SMART" id="SM00460">
    <property type="entry name" value="TGc"/>
    <property type="match status" value="1"/>
</dbReference>
<keyword evidence="3" id="KW-1185">Reference proteome</keyword>
<dbReference type="Pfam" id="PF01841">
    <property type="entry name" value="Transglut_core"/>
    <property type="match status" value="1"/>
</dbReference>
<evidence type="ECO:0000259" key="1">
    <source>
        <dbReference type="SMART" id="SM00460"/>
    </source>
</evidence>
<organism evidence="2 3">
    <name type="scientific">Roseivivax jejudonensis</name>
    <dbReference type="NCBI Taxonomy" id="1529041"/>
    <lineage>
        <taxon>Bacteria</taxon>
        <taxon>Pseudomonadati</taxon>
        <taxon>Pseudomonadota</taxon>
        <taxon>Alphaproteobacteria</taxon>
        <taxon>Rhodobacterales</taxon>
        <taxon>Roseobacteraceae</taxon>
        <taxon>Roseivivax</taxon>
    </lineage>
</organism>
<protein>
    <submittedName>
        <fullName evidence="2">Transglutaminase-like superfamily protein</fullName>
    </submittedName>
</protein>
<evidence type="ECO:0000313" key="3">
    <source>
        <dbReference type="Proteomes" id="UP000193570"/>
    </source>
</evidence>
<reference evidence="2 3" key="1">
    <citation type="submission" date="2017-03" db="EMBL/GenBank/DDBJ databases">
        <authorList>
            <person name="Afonso C.L."/>
            <person name="Miller P.J."/>
            <person name="Scott M.A."/>
            <person name="Spackman E."/>
            <person name="Goraichik I."/>
            <person name="Dimitrov K.M."/>
            <person name="Suarez D.L."/>
            <person name="Swayne D.E."/>
        </authorList>
    </citation>
    <scope>NUCLEOTIDE SEQUENCE [LARGE SCALE GENOMIC DNA]</scope>
    <source>
        <strain evidence="2 3">CECT 8625</strain>
    </source>
</reference>